<evidence type="ECO:0000256" key="2">
    <source>
        <dbReference type="ARBA" id="ARBA00022741"/>
    </source>
</evidence>
<dbReference type="PROSITE" id="PS00107">
    <property type="entry name" value="PROTEIN_KINASE_ATP"/>
    <property type="match status" value="1"/>
</dbReference>
<dbReference type="PANTHER" id="PTHR43289:SF6">
    <property type="entry name" value="SERINE_THREONINE-PROTEIN KINASE NEKL-3"/>
    <property type="match status" value="1"/>
</dbReference>
<feature type="domain" description="Protein kinase" evidence="9">
    <location>
        <begin position="63"/>
        <end position="325"/>
    </location>
</feature>
<dbReference type="GO" id="GO:0004674">
    <property type="term" value="F:protein serine/threonine kinase activity"/>
    <property type="evidence" value="ECO:0007669"/>
    <property type="project" value="UniProtKB-KW"/>
</dbReference>
<feature type="transmembrane region" description="Helical" evidence="8">
    <location>
        <begin position="620"/>
        <end position="640"/>
    </location>
</feature>
<evidence type="ECO:0000256" key="1">
    <source>
        <dbReference type="ARBA" id="ARBA00022679"/>
    </source>
</evidence>
<evidence type="ECO:0000313" key="11">
    <source>
        <dbReference type="Proteomes" id="UP000012073"/>
    </source>
</evidence>
<dbReference type="EC" id="2.7.11.34" evidence="5"/>
<dbReference type="EMBL" id="HG001543">
    <property type="protein sequence ID" value="CDF32695.1"/>
    <property type="molecule type" value="Genomic_DNA"/>
</dbReference>
<dbReference type="SMART" id="SM00220">
    <property type="entry name" value="S_TKc"/>
    <property type="match status" value="1"/>
</dbReference>
<feature type="non-terminal residue" evidence="10">
    <location>
        <position position="655"/>
    </location>
</feature>
<dbReference type="Gramene" id="CDF32695">
    <property type="protein sequence ID" value="CDF32695"/>
    <property type="gene ID" value="CHC_T00008569001"/>
</dbReference>
<keyword evidence="8" id="KW-0812">Transmembrane</keyword>
<protein>
    <recommendedName>
        <fullName evidence="5">NEK6-subfamily protein kinase</fullName>
        <ecNumber evidence="5">2.7.11.34</ecNumber>
    </recommendedName>
</protein>
<dbReference type="PROSITE" id="PS50011">
    <property type="entry name" value="PROTEIN_KINASE_DOM"/>
    <property type="match status" value="1"/>
</dbReference>
<reference evidence="11" key="1">
    <citation type="journal article" date="2013" name="Proc. Natl. Acad. Sci. U.S.A.">
        <title>Genome structure and metabolic features in the red seaweed Chondrus crispus shed light on evolution of the Archaeplastida.</title>
        <authorList>
            <person name="Collen J."/>
            <person name="Porcel B."/>
            <person name="Carre W."/>
            <person name="Ball S.G."/>
            <person name="Chaparro C."/>
            <person name="Tonon T."/>
            <person name="Barbeyron T."/>
            <person name="Michel G."/>
            <person name="Noel B."/>
            <person name="Valentin K."/>
            <person name="Elias M."/>
            <person name="Artiguenave F."/>
            <person name="Arun A."/>
            <person name="Aury J.M."/>
            <person name="Barbosa-Neto J.F."/>
            <person name="Bothwell J.H."/>
            <person name="Bouget F.Y."/>
            <person name="Brillet L."/>
            <person name="Cabello-Hurtado F."/>
            <person name="Capella-Gutierrez S."/>
            <person name="Charrier B."/>
            <person name="Cladiere L."/>
            <person name="Cock J.M."/>
            <person name="Coelho S.M."/>
            <person name="Colleoni C."/>
            <person name="Czjzek M."/>
            <person name="Da Silva C."/>
            <person name="Delage L."/>
            <person name="Denoeud F."/>
            <person name="Deschamps P."/>
            <person name="Dittami S.M."/>
            <person name="Gabaldon T."/>
            <person name="Gachon C.M."/>
            <person name="Groisillier A."/>
            <person name="Herve C."/>
            <person name="Jabbari K."/>
            <person name="Katinka M."/>
            <person name="Kloareg B."/>
            <person name="Kowalczyk N."/>
            <person name="Labadie K."/>
            <person name="Leblanc C."/>
            <person name="Lopez P.J."/>
            <person name="McLachlan D.H."/>
            <person name="Meslet-Cladiere L."/>
            <person name="Moustafa A."/>
            <person name="Nehr Z."/>
            <person name="Nyvall Collen P."/>
            <person name="Panaud O."/>
            <person name="Partensky F."/>
            <person name="Poulain J."/>
            <person name="Rensing S.A."/>
            <person name="Rousvoal S."/>
            <person name="Samson G."/>
            <person name="Symeonidi A."/>
            <person name="Weissenbach J."/>
            <person name="Zambounis A."/>
            <person name="Wincker P."/>
            <person name="Boyen C."/>
        </authorList>
    </citation>
    <scope>NUCLEOTIDE SEQUENCE [LARGE SCALE GENOMIC DNA]</scope>
    <source>
        <strain evidence="11">cv. Stackhouse</strain>
    </source>
</reference>
<organism evidence="10 11">
    <name type="scientific">Chondrus crispus</name>
    <name type="common">Carrageen Irish moss</name>
    <name type="synonym">Polymorpha crispa</name>
    <dbReference type="NCBI Taxonomy" id="2769"/>
    <lineage>
        <taxon>Eukaryota</taxon>
        <taxon>Rhodophyta</taxon>
        <taxon>Florideophyceae</taxon>
        <taxon>Rhodymeniophycidae</taxon>
        <taxon>Gigartinales</taxon>
        <taxon>Gigartinaceae</taxon>
        <taxon>Chondrus</taxon>
    </lineage>
</organism>
<name>R7Q5F4_CHOCR</name>
<sequence>MGASTCRPGLAVRRHRRHSRRHVLVCPKCRGLYVREVRVCGLDGTALKPADRDPLVGEALDRYHIESRLGIGGMGCVYRARHHVLERWYAIKVLFGDFSADEKFQARFRREAQSMSRVRHPNVISVEDFGTTPGGLTYLAMELIEGETLEQTIASYAPIPPQRTASLMRQIARGLQAAHERDLVHRDVKPSNIMVYREDGRETIKLLDFGAVGLRAAPQETRLTSVGHIIGTPTYMAPEQTNDAAVTPSADLYALGVVAYEMVTGAPPFEGERRAEVLVRHITEQPAPLPNLNGLGPLVMRLLAKKPVDRPPGARELVTELDALLSRLAEPTEILQRRASVSPQMLELADAQSKKDEADTLLGHEDFGPLIQDHDDGFGAWGPEVLTPANVPDPALRPPSHVSEEAPLTDPEQSQPNPVLFEPARPSNAPVNADDEDSETQVDYDYESLANLEGLPSPTMPVDTPPLNGADGPEEVIASSTVLDTPEDEAQAAGVSRTVVDADQVDDGFDFPPSEIQVAADSMKAEFSKTLPASVDLDLSASDPTIDPIDTQSTPEAARPTLPVESETVRRVAEAAQTLQADAGPTISAPAPVSSVDDDDLALVVPSPPGETKGSGWGRLFWVAIVVLSLACVALGWMLLERRGYIELDGETPTA</sequence>
<dbReference type="PANTHER" id="PTHR43289">
    <property type="entry name" value="MITOGEN-ACTIVATED PROTEIN KINASE KINASE KINASE 20-RELATED"/>
    <property type="match status" value="1"/>
</dbReference>
<evidence type="ECO:0000313" key="10">
    <source>
        <dbReference type="EMBL" id="CDF32695.1"/>
    </source>
</evidence>
<dbReference type="Gene3D" id="3.30.200.20">
    <property type="entry name" value="Phosphorylase Kinase, domain 1"/>
    <property type="match status" value="1"/>
</dbReference>
<dbReference type="InterPro" id="IPR000719">
    <property type="entry name" value="Prot_kinase_dom"/>
</dbReference>
<dbReference type="RefSeq" id="XP_005712466.1">
    <property type="nucleotide sequence ID" value="XM_005712409.1"/>
</dbReference>
<dbReference type="GO" id="GO:0005524">
    <property type="term" value="F:ATP binding"/>
    <property type="evidence" value="ECO:0007669"/>
    <property type="project" value="UniProtKB-UniRule"/>
</dbReference>
<dbReference type="Pfam" id="PF00069">
    <property type="entry name" value="Pkinase"/>
    <property type="match status" value="1"/>
</dbReference>
<keyword evidence="1" id="KW-0808">Transferase</keyword>
<keyword evidence="8" id="KW-0472">Membrane</keyword>
<dbReference type="KEGG" id="ccp:CHC_T00008569001"/>
<evidence type="ECO:0000256" key="8">
    <source>
        <dbReference type="SAM" id="Phobius"/>
    </source>
</evidence>
<feature type="region of interest" description="Disordered" evidence="7">
    <location>
        <begin position="366"/>
        <end position="440"/>
    </location>
</feature>
<evidence type="ECO:0000256" key="6">
    <source>
        <dbReference type="PROSITE-ProRule" id="PRU10141"/>
    </source>
</evidence>
<evidence type="ECO:0000256" key="7">
    <source>
        <dbReference type="SAM" id="MobiDB-lite"/>
    </source>
</evidence>
<dbReference type="OrthoDB" id="341578at2759"/>
<keyword evidence="3 10" id="KW-0418">Kinase</keyword>
<keyword evidence="11" id="KW-1185">Reference proteome</keyword>
<dbReference type="STRING" id="2769.R7Q5F4"/>
<dbReference type="OMA" id="KHEPLKS"/>
<keyword evidence="10" id="KW-0723">Serine/threonine-protein kinase</keyword>
<dbReference type="Proteomes" id="UP000012073">
    <property type="component" value="Unassembled WGS sequence"/>
</dbReference>
<dbReference type="CDD" id="cd14014">
    <property type="entry name" value="STKc_PknB_like"/>
    <property type="match status" value="1"/>
</dbReference>
<keyword evidence="2 6" id="KW-0547">Nucleotide-binding</keyword>
<dbReference type="GeneID" id="17320184"/>
<dbReference type="PROSITE" id="PS00108">
    <property type="entry name" value="PROTEIN_KINASE_ST"/>
    <property type="match status" value="1"/>
</dbReference>
<dbReference type="Gene3D" id="1.10.510.10">
    <property type="entry name" value="Transferase(Phosphotransferase) domain 1"/>
    <property type="match status" value="1"/>
</dbReference>
<feature type="region of interest" description="Disordered" evidence="7">
    <location>
        <begin position="546"/>
        <end position="566"/>
    </location>
</feature>
<dbReference type="AlphaFoldDB" id="R7Q5F4"/>
<evidence type="ECO:0000256" key="3">
    <source>
        <dbReference type="ARBA" id="ARBA00022777"/>
    </source>
</evidence>
<dbReference type="InterPro" id="IPR017441">
    <property type="entry name" value="Protein_kinase_ATP_BS"/>
</dbReference>
<dbReference type="InterPro" id="IPR011009">
    <property type="entry name" value="Kinase-like_dom_sf"/>
</dbReference>
<feature type="binding site" evidence="6">
    <location>
        <position position="92"/>
    </location>
    <ligand>
        <name>ATP</name>
        <dbReference type="ChEBI" id="CHEBI:30616"/>
    </ligand>
</feature>
<keyword evidence="8" id="KW-1133">Transmembrane helix</keyword>
<accession>R7Q5F4</accession>
<evidence type="ECO:0000256" key="4">
    <source>
        <dbReference type="ARBA" id="ARBA00022840"/>
    </source>
</evidence>
<proteinExistence type="predicted"/>
<dbReference type="InterPro" id="IPR008271">
    <property type="entry name" value="Ser/Thr_kinase_AS"/>
</dbReference>
<feature type="compositionally biased region" description="Basic and acidic residues" evidence="7">
    <location>
        <begin position="366"/>
        <end position="377"/>
    </location>
</feature>
<evidence type="ECO:0000259" key="9">
    <source>
        <dbReference type="PROSITE" id="PS50011"/>
    </source>
</evidence>
<gene>
    <name evidence="10" type="ORF">CHC_T00008569001</name>
</gene>
<dbReference type="SUPFAM" id="SSF56112">
    <property type="entry name" value="Protein kinase-like (PK-like)"/>
    <property type="match status" value="1"/>
</dbReference>
<evidence type="ECO:0000256" key="5">
    <source>
        <dbReference type="ARBA" id="ARBA00039067"/>
    </source>
</evidence>
<keyword evidence="4 6" id="KW-0067">ATP-binding</keyword>